<sequence length="413" mass="47116">MSETSWNTTKKRIFTKVDGVRKSTPRRKHLLSILDNLKNKRNSIALEVVDSINEQIKHEDPIHNAIVNSELESKPHEQKVENSTQVKNQPPQQQKKKVPVKKNYEDLLIGTKDDTPTSRNKESHNASFQIPIIYSNQDVVIVNKPFDMCNAGEFKYSVLNLLNLHCYSTHLKTKQKRKKGKERKFRFCHTLDYETSGVLCFGLEKDAAKCIGEAFVQGKTNKVYLAIVEGHVDIQALRRNFGNNNHSILENTELTIENLDDPNILSIRSYILNKPDEYAVPLVNYTPDQYKLSGDPKSKESISQIRVLCYGTFKGRNVTKLAISIPTGRRHQIRLHCSSTGHAIVGDILYGGVQESPRMMLHSHQMKIELPFDLGKSMKQGEVIVANAGDPFDTFIEEPRRDVMLLKDLPWLQ</sequence>
<dbReference type="GO" id="GO:0009982">
    <property type="term" value="F:pseudouridine synthase activity"/>
    <property type="evidence" value="ECO:0007669"/>
    <property type="project" value="InterPro"/>
</dbReference>
<dbReference type="CDD" id="cd02869">
    <property type="entry name" value="PseudoU_synth_RluA_like"/>
    <property type="match status" value="1"/>
</dbReference>
<dbReference type="GO" id="GO:0000455">
    <property type="term" value="P:enzyme-directed rRNA pseudouridine synthesis"/>
    <property type="evidence" value="ECO:0007669"/>
    <property type="project" value="TreeGrafter"/>
</dbReference>
<feature type="domain" description="Pseudouridine synthase RsuA/RluA-like" evidence="3">
    <location>
        <begin position="138"/>
        <end position="339"/>
    </location>
</feature>
<reference evidence="4 5" key="1">
    <citation type="submission" date="2024-03" db="EMBL/GenBank/DDBJ databases">
        <title>The Acrasis kona genome and developmental transcriptomes reveal deep origins of eukaryotic multicellular pathways.</title>
        <authorList>
            <person name="Sheikh S."/>
            <person name="Fu C.-J."/>
            <person name="Brown M.W."/>
            <person name="Baldauf S.L."/>
        </authorList>
    </citation>
    <scope>NUCLEOTIDE SEQUENCE [LARGE SCALE GENOMIC DNA]</scope>
    <source>
        <strain evidence="4 5">ATCC MYA-3509</strain>
    </source>
</reference>
<evidence type="ECO:0000256" key="1">
    <source>
        <dbReference type="ARBA" id="ARBA00010876"/>
    </source>
</evidence>
<dbReference type="InterPro" id="IPR006145">
    <property type="entry name" value="PsdUridine_synth_RsuA/RluA"/>
</dbReference>
<dbReference type="EMBL" id="JAOPGA020001554">
    <property type="protein sequence ID" value="KAL0489399.1"/>
    <property type="molecule type" value="Genomic_DNA"/>
</dbReference>
<dbReference type="InterPro" id="IPR020103">
    <property type="entry name" value="PsdUridine_synth_cat_dom_sf"/>
</dbReference>
<feature type="region of interest" description="Disordered" evidence="2">
    <location>
        <begin position="73"/>
        <end position="100"/>
    </location>
</feature>
<dbReference type="Pfam" id="PF00849">
    <property type="entry name" value="PseudoU_synth_2"/>
    <property type="match status" value="1"/>
</dbReference>
<dbReference type="Proteomes" id="UP001431209">
    <property type="component" value="Unassembled WGS sequence"/>
</dbReference>
<organism evidence="4 5">
    <name type="scientific">Acrasis kona</name>
    <dbReference type="NCBI Taxonomy" id="1008807"/>
    <lineage>
        <taxon>Eukaryota</taxon>
        <taxon>Discoba</taxon>
        <taxon>Heterolobosea</taxon>
        <taxon>Tetramitia</taxon>
        <taxon>Eutetramitia</taxon>
        <taxon>Acrasidae</taxon>
        <taxon>Acrasis</taxon>
    </lineage>
</organism>
<dbReference type="GO" id="GO:0003723">
    <property type="term" value="F:RNA binding"/>
    <property type="evidence" value="ECO:0007669"/>
    <property type="project" value="InterPro"/>
</dbReference>
<evidence type="ECO:0000313" key="4">
    <source>
        <dbReference type="EMBL" id="KAL0489399.1"/>
    </source>
</evidence>
<evidence type="ECO:0000256" key="2">
    <source>
        <dbReference type="SAM" id="MobiDB-lite"/>
    </source>
</evidence>
<evidence type="ECO:0000313" key="5">
    <source>
        <dbReference type="Proteomes" id="UP001431209"/>
    </source>
</evidence>
<dbReference type="InterPro" id="IPR050188">
    <property type="entry name" value="RluA_PseudoU_synthase"/>
</dbReference>
<name>A0AAW2ZJ26_9EUKA</name>
<comment type="caution">
    <text evidence="4">The sequence shown here is derived from an EMBL/GenBank/DDBJ whole genome shotgun (WGS) entry which is preliminary data.</text>
</comment>
<dbReference type="Gene3D" id="3.30.2350.10">
    <property type="entry name" value="Pseudouridine synthase"/>
    <property type="match status" value="1"/>
</dbReference>
<keyword evidence="5" id="KW-1185">Reference proteome</keyword>
<dbReference type="AlphaFoldDB" id="A0AAW2ZJ26"/>
<protein>
    <submittedName>
        <fullName evidence="4">RNA pseudouridylate synthase domain-containing protein</fullName>
    </submittedName>
</protein>
<accession>A0AAW2ZJ26</accession>
<comment type="similarity">
    <text evidence="1">Belongs to the pseudouridine synthase RluA family.</text>
</comment>
<evidence type="ECO:0000259" key="3">
    <source>
        <dbReference type="Pfam" id="PF00849"/>
    </source>
</evidence>
<dbReference type="SUPFAM" id="SSF55120">
    <property type="entry name" value="Pseudouridine synthase"/>
    <property type="match status" value="1"/>
</dbReference>
<dbReference type="PANTHER" id="PTHR21600">
    <property type="entry name" value="MITOCHONDRIAL RNA PSEUDOURIDINE SYNTHASE"/>
    <property type="match status" value="1"/>
</dbReference>
<dbReference type="PANTHER" id="PTHR21600:SF87">
    <property type="entry name" value="RNA PSEUDOURIDYLATE SYNTHASE DOMAIN-CONTAINING PROTEIN 1"/>
    <property type="match status" value="1"/>
</dbReference>
<proteinExistence type="inferred from homology"/>
<gene>
    <name evidence="4" type="ORF">AKO1_010677</name>
</gene>